<dbReference type="Pfam" id="PF06991">
    <property type="entry name" value="MFAP1"/>
    <property type="match status" value="2"/>
</dbReference>
<dbReference type="Proteomes" id="UP000436088">
    <property type="component" value="Unassembled WGS sequence"/>
</dbReference>
<comment type="caution">
    <text evidence="3">The sequence shown here is derived from an EMBL/GenBank/DDBJ whole genome shotgun (WGS) entry which is preliminary data.</text>
</comment>
<gene>
    <name evidence="3" type="ORF">F3Y22_tig00110733pilonHSYRG00129</name>
</gene>
<feature type="domain" description="Micro-fibrillar-associated protein 1 C-terminal" evidence="2">
    <location>
        <begin position="141"/>
        <end position="178"/>
    </location>
</feature>
<dbReference type="EMBL" id="VEPZ02001094">
    <property type="protein sequence ID" value="KAE8695136.1"/>
    <property type="molecule type" value="Genomic_DNA"/>
</dbReference>
<dbReference type="GO" id="GO:0004386">
    <property type="term" value="F:helicase activity"/>
    <property type="evidence" value="ECO:0007669"/>
    <property type="project" value="UniProtKB-KW"/>
</dbReference>
<dbReference type="InterPro" id="IPR033194">
    <property type="entry name" value="MFAP1"/>
</dbReference>
<feature type="compositionally biased region" description="Acidic residues" evidence="1">
    <location>
        <begin position="41"/>
        <end position="69"/>
    </location>
</feature>
<organism evidence="3 4">
    <name type="scientific">Hibiscus syriacus</name>
    <name type="common">Rose of Sharon</name>
    <dbReference type="NCBI Taxonomy" id="106335"/>
    <lineage>
        <taxon>Eukaryota</taxon>
        <taxon>Viridiplantae</taxon>
        <taxon>Streptophyta</taxon>
        <taxon>Embryophyta</taxon>
        <taxon>Tracheophyta</taxon>
        <taxon>Spermatophyta</taxon>
        <taxon>Magnoliopsida</taxon>
        <taxon>eudicotyledons</taxon>
        <taxon>Gunneridae</taxon>
        <taxon>Pentapetalae</taxon>
        <taxon>rosids</taxon>
        <taxon>malvids</taxon>
        <taxon>Malvales</taxon>
        <taxon>Malvaceae</taxon>
        <taxon>Malvoideae</taxon>
        <taxon>Hibiscus</taxon>
    </lineage>
</organism>
<feature type="region of interest" description="Disordered" evidence="1">
    <location>
        <begin position="86"/>
        <end position="106"/>
    </location>
</feature>
<feature type="compositionally biased region" description="Basic and acidic residues" evidence="1">
    <location>
        <begin position="1"/>
        <end position="39"/>
    </location>
</feature>
<dbReference type="AlphaFoldDB" id="A0A6A2ZUB3"/>
<sequence>MIGGESKNEGADAKEVDKDALEERRKRIREKLLERKQEETPLLEEQEEEEEEVEEEEEEESEYETDSEEEHMGIAMAKAVFVPKSERETIGERKRMEAKEQATKEAEKRKLKHRKIETRQLMMLMILLQLLEPTIFITTTSLTGDDKMDKTVLPKVMQVKHFGRSGRTKWTHLVNEDTIDWNNLYVLNKSHPYEIMLLALRF</sequence>
<feature type="domain" description="Micro-fibrillar-associated protein 1 C-terminal" evidence="2">
    <location>
        <begin position="66"/>
        <end position="122"/>
    </location>
</feature>
<keyword evidence="4" id="KW-1185">Reference proteome</keyword>
<feature type="region of interest" description="Disordered" evidence="1">
    <location>
        <begin position="1"/>
        <end position="71"/>
    </location>
</feature>
<evidence type="ECO:0000313" key="4">
    <source>
        <dbReference type="Proteomes" id="UP000436088"/>
    </source>
</evidence>
<evidence type="ECO:0000313" key="3">
    <source>
        <dbReference type="EMBL" id="KAE8695136.1"/>
    </source>
</evidence>
<reference evidence="3" key="1">
    <citation type="submission" date="2019-09" db="EMBL/GenBank/DDBJ databases">
        <title>Draft genome information of white flower Hibiscus syriacus.</title>
        <authorList>
            <person name="Kim Y.-M."/>
        </authorList>
    </citation>
    <scope>NUCLEOTIDE SEQUENCE [LARGE SCALE GENOMIC DNA]</scope>
    <source>
        <strain evidence="3">YM2019G1</strain>
    </source>
</reference>
<dbReference type="InterPro" id="IPR009730">
    <property type="entry name" value="MFAP1_C"/>
</dbReference>
<protein>
    <submittedName>
        <fullName evidence="3">DEAD-box ATP-dependent RNA helicase 42-like isoform 1</fullName>
    </submittedName>
</protein>
<name>A0A6A2ZUB3_HIBSY</name>
<accession>A0A6A2ZUB3</accession>
<proteinExistence type="predicted"/>
<evidence type="ECO:0000256" key="1">
    <source>
        <dbReference type="SAM" id="MobiDB-lite"/>
    </source>
</evidence>
<evidence type="ECO:0000259" key="2">
    <source>
        <dbReference type="Pfam" id="PF06991"/>
    </source>
</evidence>
<dbReference type="PANTHER" id="PTHR15327">
    <property type="entry name" value="MICROFIBRIL-ASSOCIATED PROTEIN"/>
    <property type="match status" value="1"/>
</dbReference>